<dbReference type="InterPro" id="IPR002498">
    <property type="entry name" value="PInositol-4-P-4/5-kinase_core"/>
</dbReference>
<evidence type="ECO:0000313" key="7">
    <source>
        <dbReference type="Proteomes" id="UP000585474"/>
    </source>
</evidence>
<dbReference type="GO" id="GO:0016308">
    <property type="term" value="F:1-phosphatidylinositol-4-phosphate 5-kinase activity"/>
    <property type="evidence" value="ECO:0007669"/>
    <property type="project" value="UniProtKB-EC"/>
</dbReference>
<evidence type="ECO:0000256" key="2">
    <source>
        <dbReference type="ARBA" id="ARBA00022737"/>
    </source>
</evidence>
<dbReference type="InterPro" id="IPR027484">
    <property type="entry name" value="PInositol-4-P-5-kinase_N"/>
</dbReference>
<dbReference type="Gene3D" id="3.30.800.10">
    <property type="entry name" value="Phosphatidylinositol Phosphate Kinase II Beta"/>
    <property type="match status" value="2"/>
</dbReference>
<dbReference type="OrthoDB" id="70770at2759"/>
<keyword evidence="2" id="KW-0677">Repeat</keyword>
<organism evidence="6 7">
    <name type="scientific">Actinidia rufa</name>
    <dbReference type="NCBI Taxonomy" id="165716"/>
    <lineage>
        <taxon>Eukaryota</taxon>
        <taxon>Viridiplantae</taxon>
        <taxon>Streptophyta</taxon>
        <taxon>Embryophyta</taxon>
        <taxon>Tracheophyta</taxon>
        <taxon>Spermatophyta</taxon>
        <taxon>Magnoliopsida</taxon>
        <taxon>eudicotyledons</taxon>
        <taxon>Gunneridae</taxon>
        <taxon>Pentapetalae</taxon>
        <taxon>asterids</taxon>
        <taxon>Ericales</taxon>
        <taxon>Actinidiaceae</taxon>
        <taxon>Actinidia</taxon>
    </lineage>
</organism>
<gene>
    <name evidence="6" type="ORF">Acr_06g0004630</name>
</gene>
<dbReference type="GO" id="GO:0005524">
    <property type="term" value="F:ATP binding"/>
    <property type="evidence" value="ECO:0007669"/>
    <property type="project" value="UniProtKB-UniRule"/>
</dbReference>
<evidence type="ECO:0000256" key="3">
    <source>
        <dbReference type="ARBA" id="ARBA00022777"/>
    </source>
</evidence>
<protein>
    <recommendedName>
        <fullName evidence="1">1-phosphatidylinositol-4-phosphate 5-kinase</fullName>
        <ecNumber evidence="1">2.7.1.68</ecNumber>
    </recommendedName>
</protein>
<keyword evidence="3 4" id="KW-0418">Kinase</keyword>
<dbReference type="PROSITE" id="PS51455">
    <property type="entry name" value="PIPK"/>
    <property type="match status" value="1"/>
</dbReference>
<dbReference type="InterPro" id="IPR027483">
    <property type="entry name" value="PInositol-4-P-4/5-kinase_C_sf"/>
</dbReference>
<dbReference type="Proteomes" id="UP000585474">
    <property type="component" value="Unassembled WGS sequence"/>
</dbReference>
<dbReference type="SMART" id="SM00330">
    <property type="entry name" value="PIPKc"/>
    <property type="match status" value="1"/>
</dbReference>
<dbReference type="SMART" id="SM00698">
    <property type="entry name" value="MORN"/>
    <property type="match status" value="8"/>
</dbReference>
<dbReference type="InterPro" id="IPR003409">
    <property type="entry name" value="MORN"/>
</dbReference>
<dbReference type="Gene3D" id="3.30.810.10">
    <property type="entry name" value="2-Layer Sandwich"/>
    <property type="match status" value="1"/>
</dbReference>
<evidence type="ECO:0000256" key="1">
    <source>
        <dbReference type="ARBA" id="ARBA00012172"/>
    </source>
</evidence>
<dbReference type="Gene3D" id="2.20.110.10">
    <property type="entry name" value="Histone H3 K4-specific methyltransferase SET7/9 N-terminal domain"/>
    <property type="match status" value="4"/>
</dbReference>
<keyword evidence="4" id="KW-0808">Transferase</keyword>
<evidence type="ECO:0000313" key="6">
    <source>
        <dbReference type="EMBL" id="GFY88523.1"/>
    </source>
</evidence>
<dbReference type="EMBL" id="BJWL01000006">
    <property type="protein sequence ID" value="GFY88523.1"/>
    <property type="molecule type" value="Genomic_DNA"/>
</dbReference>
<keyword evidence="7" id="KW-1185">Reference proteome</keyword>
<dbReference type="Pfam" id="PF02493">
    <property type="entry name" value="MORN"/>
    <property type="match status" value="8"/>
</dbReference>
<dbReference type="AlphaFoldDB" id="A0A7J0EQ25"/>
<dbReference type="SUPFAM" id="SSF56104">
    <property type="entry name" value="SAICAR synthase-like"/>
    <property type="match status" value="2"/>
</dbReference>
<name>A0A7J0EQ25_9ERIC</name>
<evidence type="ECO:0000256" key="4">
    <source>
        <dbReference type="PROSITE-ProRule" id="PRU00781"/>
    </source>
</evidence>
<dbReference type="PANTHER" id="PTHR23086">
    <property type="entry name" value="PHOSPHATIDYLINOSITOL-4-PHOSPHATE 5-KINASE"/>
    <property type="match status" value="1"/>
</dbReference>
<dbReference type="EC" id="2.7.1.68" evidence="1"/>
<dbReference type="InterPro" id="IPR023610">
    <property type="entry name" value="PInositol-4/5-P-5/4-kinase"/>
</dbReference>
<keyword evidence="4" id="KW-0547">Nucleotide-binding</keyword>
<accession>A0A7J0EQ25</accession>
<evidence type="ECO:0000259" key="5">
    <source>
        <dbReference type="PROSITE" id="PS51455"/>
    </source>
</evidence>
<feature type="domain" description="PIPK" evidence="5">
    <location>
        <begin position="603"/>
        <end position="1017"/>
    </location>
</feature>
<dbReference type="SUPFAM" id="SSF82185">
    <property type="entry name" value="Histone H3 K4-specific methyltransferase SET7/9 N-terminal domain"/>
    <property type="match status" value="2"/>
</dbReference>
<dbReference type="Pfam" id="PF01504">
    <property type="entry name" value="PIP5K"/>
    <property type="match status" value="2"/>
</dbReference>
<comment type="caution">
    <text evidence="6">The sequence shown here is derived from an EMBL/GenBank/DDBJ whole genome shotgun (WGS) entry which is preliminary data.</text>
</comment>
<sequence>MKAVLSHCLRFSEKVFLNGDTYVGNFKGIFPHGKGKYTWVDGTVYEGNWEEGKMTGKGQIFWPSGVTYEGDFSGGYLHGFGTFTRPDGSNYRGAWKMNAQHGLGRKEYHYSDVYDGLWKEGVQEGRGRYAWSNGNTYIGNWKDGKMWGRGVMKWVNGDLFDGFWLNGFRHGSGCYRFADGSYYFGTWTKGLKDGHGTYYPAGSKHPSLRRLCSCDKPEGKRKGLLSHSSSLNSVECRVQNPIVKRSFSEKISINGLLRGSSLRSHRTTSLDEGWSLGDSTREFSSCDLPCMLTHSSDGGQHEVEDNASVVFEREYMQGVLIKEWIRKSTGLSYKSKHRRKFYAKEMKKRSFVDIFEGHRSFYLMLNLQLGIRYTVGKITPVPMREVRPSDFGERARIRMYFPRKGSQFTPPHYSVDFYWKDYCPMVFRNLRQLFKLDAAEYMMSICGDDGLRELSSPGKSGSIFYISHDDRFFIKTLRRSELKMYAHARYESWLFELYWDISHSSQATLGFSVADYFGYLQTRWEELTQYKPFNDFPNNGVVESKRLIVGIHINKMAFAAPSGTRTCCQHCSKPGHLIDCCFDLHLELKKQFFGTVGVVVVVAVAGLHLGLAPSSSSFDPMAAIVVGTPTALHGIDMLGCRLASTLIVLNLRISAESGELLPDLSIYQWLVGHLIYLMNTRPDLTFVVSVVSQFMHSPRTSHLDPVYHILCDNKTAIVLSSDSVIHERMKHIKVDIHFIRILLKMLPKYYDHVKDHENTLITKFFGFHQITLTGGRKVRFVVMGNMFWTELRVHRRFDLKGSTHGRITNQDGIDDSTTLKDRDLQFEFHMDKLLRESLFKQLNLDCMFLESQKIIDYSLLLGLHFRAPEQLPGLEPPDALHKHENLHQTDDAISQEFPIPPKGLLLVTHEPSSVSVAPGPHSRGNTLRAFSVGDQEVDLLLPGTARLRVQLGVNMPAQARRKLSQEETDSEDAELYEVYDVVLYLGIIDILQNYNMKKKNRACIQITATRSHVNFFC</sequence>
<keyword evidence="4" id="KW-0067">ATP-binding</keyword>
<dbReference type="PANTHER" id="PTHR23086:SF25">
    <property type="entry name" value="PHOSPHATIDYLINOSITOL 4-PHOSPHATE 5-KINASE 8"/>
    <property type="match status" value="1"/>
</dbReference>
<dbReference type="GO" id="GO:0046854">
    <property type="term" value="P:phosphatidylinositol phosphate biosynthetic process"/>
    <property type="evidence" value="ECO:0007669"/>
    <property type="project" value="TreeGrafter"/>
</dbReference>
<proteinExistence type="predicted"/>
<dbReference type="GO" id="GO:0005886">
    <property type="term" value="C:plasma membrane"/>
    <property type="evidence" value="ECO:0007669"/>
    <property type="project" value="TreeGrafter"/>
</dbReference>
<reference evidence="6 7" key="1">
    <citation type="submission" date="2019-07" db="EMBL/GenBank/DDBJ databases">
        <title>De Novo Assembly of kiwifruit Actinidia rufa.</title>
        <authorList>
            <person name="Sugita-Konishi S."/>
            <person name="Sato K."/>
            <person name="Mori E."/>
            <person name="Abe Y."/>
            <person name="Kisaki G."/>
            <person name="Hamano K."/>
            <person name="Suezawa K."/>
            <person name="Otani M."/>
            <person name="Fukuda T."/>
            <person name="Manabe T."/>
            <person name="Gomi K."/>
            <person name="Tabuchi M."/>
            <person name="Akimitsu K."/>
            <person name="Kataoka I."/>
        </authorList>
    </citation>
    <scope>NUCLEOTIDE SEQUENCE [LARGE SCALE GENOMIC DNA]</scope>
    <source>
        <strain evidence="7">cv. Fuchu</strain>
    </source>
</reference>